<sequence length="86" mass="9840">MSKCLRALRRSTNFRLAWMSSTVKSAISKWVRTEARLSRPSRHPISSFWSAEHCGSTKSIFFAKYNCPVQQFEMSNFSTADSTLIS</sequence>
<comment type="caution">
    <text evidence="1">The sequence shown here is derived from an EMBL/GenBank/DDBJ whole genome shotgun (WGS) entry which is preliminary data.</text>
</comment>
<protein>
    <submittedName>
        <fullName evidence="1">Uncharacterized protein</fullName>
    </submittedName>
</protein>
<accession>A0A3M7T8N0</accession>
<proteinExistence type="predicted"/>
<dbReference type="AlphaFoldDB" id="A0A3M7T8N0"/>
<keyword evidence="2" id="KW-1185">Reference proteome</keyword>
<evidence type="ECO:0000313" key="1">
    <source>
        <dbReference type="EMBL" id="RNA44406.1"/>
    </source>
</evidence>
<gene>
    <name evidence="1" type="ORF">BpHYR1_047879</name>
</gene>
<organism evidence="1 2">
    <name type="scientific">Brachionus plicatilis</name>
    <name type="common">Marine rotifer</name>
    <name type="synonym">Brachionus muelleri</name>
    <dbReference type="NCBI Taxonomy" id="10195"/>
    <lineage>
        <taxon>Eukaryota</taxon>
        <taxon>Metazoa</taxon>
        <taxon>Spiralia</taxon>
        <taxon>Gnathifera</taxon>
        <taxon>Rotifera</taxon>
        <taxon>Eurotatoria</taxon>
        <taxon>Monogononta</taxon>
        <taxon>Pseudotrocha</taxon>
        <taxon>Ploima</taxon>
        <taxon>Brachionidae</taxon>
        <taxon>Brachionus</taxon>
    </lineage>
</organism>
<reference evidence="1 2" key="1">
    <citation type="journal article" date="2018" name="Sci. Rep.">
        <title>Genomic signatures of local adaptation to the degree of environmental predictability in rotifers.</title>
        <authorList>
            <person name="Franch-Gras L."/>
            <person name="Hahn C."/>
            <person name="Garcia-Roger E.M."/>
            <person name="Carmona M.J."/>
            <person name="Serra M."/>
            <person name="Gomez A."/>
        </authorList>
    </citation>
    <scope>NUCLEOTIDE SEQUENCE [LARGE SCALE GENOMIC DNA]</scope>
    <source>
        <strain evidence="1">HYR1</strain>
    </source>
</reference>
<name>A0A3M7T8N0_BRAPC</name>
<dbReference type="Proteomes" id="UP000276133">
    <property type="component" value="Unassembled WGS sequence"/>
</dbReference>
<evidence type="ECO:0000313" key="2">
    <source>
        <dbReference type="Proteomes" id="UP000276133"/>
    </source>
</evidence>
<dbReference type="EMBL" id="REGN01000111">
    <property type="protein sequence ID" value="RNA44406.1"/>
    <property type="molecule type" value="Genomic_DNA"/>
</dbReference>